<feature type="domain" description="Antitoxin Xre/MbcA/ParS-like toxin-binding" evidence="1">
    <location>
        <begin position="172"/>
        <end position="221"/>
    </location>
</feature>
<protein>
    <submittedName>
        <fullName evidence="2">DUF2384 domain-containing protein</fullName>
    </submittedName>
</protein>
<evidence type="ECO:0000313" key="3">
    <source>
        <dbReference type="Proteomes" id="UP000594015"/>
    </source>
</evidence>
<dbReference type="EMBL" id="CP030050">
    <property type="protein sequence ID" value="QOZ72138.1"/>
    <property type="molecule type" value="Genomic_DNA"/>
</dbReference>
<dbReference type="KEGG" id="barh:WN72_42015"/>
<evidence type="ECO:0000313" key="2">
    <source>
        <dbReference type="EMBL" id="QOZ72138.1"/>
    </source>
</evidence>
<gene>
    <name evidence="2" type="ORF">WN72_42015</name>
</gene>
<dbReference type="InterPro" id="IPR024467">
    <property type="entry name" value="Xre/MbcA/ParS-like_toxin-bd"/>
</dbReference>
<organism evidence="2 3">
    <name type="scientific">Bradyrhizobium arachidis</name>
    <dbReference type="NCBI Taxonomy" id="858423"/>
    <lineage>
        <taxon>Bacteria</taxon>
        <taxon>Pseudomonadati</taxon>
        <taxon>Pseudomonadota</taxon>
        <taxon>Alphaproteobacteria</taxon>
        <taxon>Hyphomicrobiales</taxon>
        <taxon>Nitrobacteraceae</taxon>
        <taxon>Bradyrhizobium</taxon>
    </lineage>
</organism>
<dbReference type="Proteomes" id="UP000594015">
    <property type="component" value="Chromosome"/>
</dbReference>
<name>A0AAE7NZ52_9BRAD</name>
<accession>A0AAE7NZ52</accession>
<dbReference type="NCBIfam" id="TIGR02293">
    <property type="entry name" value="TAS_TIGR02293"/>
    <property type="match status" value="1"/>
</dbReference>
<dbReference type="AlphaFoldDB" id="A0AAE7NZ52"/>
<sequence>MPLGTNLEALGMKHREADIGKASKRKDKSRASVPHEGILRIIETKYTPNRKVTWGLHGKTHVKVIGGAVETVKGYFDLVTGLSTVTETPGFEGHSARPDAAAPELFDVLVVDRHTFQVAPTALRCLYNYSDEEIQRFVVPKRTLARRFEKNEVLTVEETDKAVRLARVDKLAAKVFGDAEKAHRWLRKPKSSLGGETPLAYLSTEAGARAVEDMLHQIDHGILP</sequence>
<dbReference type="InterPro" id="IPR011979">
    <property type="entry name" value="Antitox_Xre"/>
</dbReference>
<proteinExistence type="predicted"/>
<dbReference type="Pfam" id="PF09722">
    <property type="entry name" value="Xre_MbcA_ParS_C"/>
    <property type="match status" value="1"/>
</dbReference>
<reference evidence="2 3" key="1">
    <citation type="submission" date="2018-06" db="EMBL/GenBank/DDBJ databases">
        <title>Comparative genomics of Bradyrhizobium nodulating Arachidis hypogaea.</title>
        <authorList>
            <person name="Li Y."/>
        </authorList>
    </citation>
    <scope>NUCLEOTIDE SEQUENCE [LARGE SCALE GENOMIC DNA]</scope>
    <source>
        <strain evidence="2 3">CCBAU 051107</strain>
    </source>
</reference>
<evidence type="ECO:0000259" key="1">
    <source>
        <dbReference type="Pfam" id="PF09722"/>
    </source>
</evidence>